<evidence type="ECO:0000313" key="4">
    <source>
        <dbReference type="Proteomes" id="UP000278180"/>
    </source>
</evidence>
<evidence type="ECO:0000313" key="3">
    <source>
        <dbReference type="EMBL" id="RMT21634.1"/>
    </source>
</evidence>
<sequence length="267" mass="29233">MDTQSIDTNKVAHCTFELTGQPMSLLKCSNNESYEAFSGITGYTNNPAEVSNAKLGPLPPGRYYILNRESGGTLGWLRDPITDMVARTDRSDWFSLYRDDGEIDDRTIINNVVRQSFRLHPVGRSGFSEGCVTMTSGIGFEQLSVYLRNMEGDIIPGSGKKYFGILDVIDPRGGDVKPFVKALIKIIAVCVAAIFLARYLVGSGLVRSGLNTSFGDSVYTYLRDFFNVNGSENSETLVVFVVLGASLVFVAGSAFLLSKILSNIFQK</sequence>
<keyword evidence="1" id="KW-1133">Transmembrane helix</keyword>
<accession>A0A3M5JEZ2</accession>
<comment type="caution">
    <text evidence="3">The sequence shown here is derived from an EMBL/GenBank/DDBJ whole genome shotgun (WGS) entry which is preliminary data.</text>
</comment>
<feature type="domain" description="Tlde1" evidence="2">
    <location>
        <begin position="33"/>
        <end position="156"/>
    </location>
</feature>
<evidence type="ECO:0000259" key="2">
    <source>
        <dbReference type="Pfam" id="PF10908"/>
    </source>
</evidence>
<keyword evidence="1" id="KW-0812">Transmembrane</keyword>
<protein>
    <recommendedName>
        <fullName evidence="2">Tlde1 domain-containing protein</fullName>
    </recommendedName>
</protein>
<proteinExistence type="predicted"/>
<dbReference type="AlphaFoldDB" id="A0A3M5JEZ2"/>
<feature type="transmembrane region" description="Helical" evidence="1">
    <location>
        <begin position="237"/>
        <end position="257"/>
    </location>
</feature>
<gene>
    <name evidence="3" type="ORF">ALP51_200100</name>
</gene>
<reference evidence="3 4" key="1">
    <citation type="submission" date="2018-08" db="EMBL/GenBank/DDBJ databases">
        <title>Recombination of ecologically and evolutionarily significant loci maintains genetic cohesion in the Pseudomonas syringae species complex.</title>
        <authorList>
            <person name="Dillon M."/>
            <person name="Thakur S."/>
            <person name="Almeida R.N.D."/>
            <person name="Weir B.S."/>
            <person name="Guttman D.S."/>
        </authorList>
    </citation>
    <scope>NUCLEOTIDE SEQUENCE [LARGE SCALE GENOMIC DNA]</scope>
    <source>
        <strain evidence="3 4">ICMP 13684</strain>
    </source>
</reference>
<organism evidence="3 4">
    <name type="scientific">Pseudomonas savastanoi</name>
    <name type="common">Pseudomonas syringae pv. savastanoi</name>
    <dbReference type="NCBI Taxonomy" id="29438"/>
    <lineage>
        <taxon>Bacteria</taxon>
        <taxon>Pseudomonadati</taxon>
        <taxon>Pseudomonadota</taxon>
        <taxon>Gammaproteobacteria</taxon>
        <taxon>Pseudomonadales</taxon>
        <taxon>Pseudomonadaceae</taxon>
        <taxon>Pseudomonas</taxon>
    </lineage>
</organism>
<evidence type="ECO:0000256" key="1">
    <source>
        <dbReference type="SAM" id="Phobius"/>
    </source>
</evidence>
<dbReference type="Proteomes" id="UP000278180">
    <property type="component" value="Unassembled WGS sequence"/>
</dbReference>
<dbReference type="EMBL" id="RBTE01000468">
    <property type="protein sequence ID" value="RMT21634.1"/>
    <property type="molecule type" value="Genomic_DNA"/>
</dbReference>
<feature type="transmembrane region" description="Helical" evidence="1">
    <location>
        <begin position="182"/>
        <end position="201"/>
    </location>
</feature>
<name>A0A3M5JEZ2_PSESS</name>
<keyword evidence="1" id="KW-0472">Membrane</keyword>
<dbReference type="Pfam" id="PF10908">
    <property type="entry name" value="Tlde1_dom"/>
    <property type="match status" value="1"/>
</dbReference>
<dbReference type="InterPro" id="IPR021225">
    <property type="entry name" value="Tlde1_dom"/>
</dbReference>